<evidence type="ECO:0000256" key="1">
    <source>
        <dbReference type="SAM" id="MobiDB-lite"/>
    </source>
</evidence>
<evidence type="ECO:0000313" key="2">
    <source>
        <dbReference type="EMBL" id="SVA67933.1"/>
    </source>
</evidence>
<dbReference type="AlphaFoldDB" id="A0A381XUL6"/>
<feature type="non-terminal residue" evidence="2">
    <location>
        <position position="1"/>
    </location>
</feature>
<gene>
    <name evidence="2" type="ORF">METZ01_LOCUS120787</name>
</gene>
<dbReference type="EMBL" id="UINC01016292">
    <property type="protein sequence ID" value="SVA67933.1"/>
    <property type="molecule type" value="Genomic_DNA"/>
</dbReference>
<name>A0A381XUL6_9ZZZZ</name>
<proteinExistence type="predicted"/>
<sequence length="50" mass="5196">GLRRAGHDLPGVSASAGSQPGSHLGEPGPDPDYRTRGPLYAQCGRTTHQL</sequence>
<feature type="non-terminal residue" evidence="2">
    <location>
        <position position="50"/>
    </location>
</feature>
<accession>A0A381XUL6</accession>
<feature type="region of interest" description="Disordered" evidence="1">
    <location>
        <begin position="1"/>
        <end position="50"/>
    </location>
</feature>
<protein>
    <submittedName>
        <fullName evidence="2">Uncharacterized protein</fullName>
    </submittedName>
</protein>
<organism evidence="2">
    <name type="scientific">marine metagenome</name>
    <dbReference type="NCBI Taxonomy" id="408172"/>
    <lineage>
        <taxon>unclassified sequences</taxon>
        <taxon>metagenomes</taxon>
        <taxon>ecological metagenomes</taxon>
    </lineage>
</organism>
<reference evidence="2" key="1">
    <citation type="submission" date="2018-05" db="EMBL/GenBank/DDBJ databases">
        <authorList>
            <person name="Lanie J.A."/>
            <person name="Ng W.-L."/>
            <person name="Kazmierczak K.M."/>
            <person name="Andrzejewski T.M."/>
            <person name="Davidsen T.M."/>
            <person name="Wayne K.J."/>
            <person name="Tettelin H."/>
            <person name="Glass J.I."/>
            <person name="Rusch D."/>
            <person name="Podicherti R."/>
            <person name="Tsui H.-C.T."/>
            <person name="Winkler M.E."/>
        </authorList>
    </citation>
    <scope>NUCLEOTIDE SEQUENCE</scope>
</reference>